<evidence type="ECO:0000256" key="7">
    <source>
        <dbReference type="ARBA" id="ARBA00023306"/>
    </source>
</evidence>
<evidence type="ECO:0000313" key="10">
    <source>
        <dbReference type="EMBL" id="BCM25898.1"/>
    </source>
</evidence>
<evidence type="ECO:0000256" key="3">
    <source>
        <dbReference type="ARBA" id="ARBA00022618"/>
    </source>
</evidence>
<dbReference type="PANTHER" id="PTHR37479">
    <property type="entry name" value="CELL DIVISION PROTEIN FTSL"/>
    <property type="match status" value="1"/>
</dbReference>
<reference evidence="10" key="1">
    <citation type="journal article" date="2021" name="Arch. Microbiol.">
        <title>Methyloradius palustris gen. nov., sp. nov., a methanol-oxidizing bacterium isolated from snow.</title>
        <authorList>
            <person name="Miyadera T."/>
            <person name="Kojima H."/>
            <person name="Fukui M."/>
        </authorList>
    </citation>
    <scope>NUCLEOTIDE SEQUENCE</scope>
    <source>
        <strain evidence="10">Zm11</strain>
    </source>
</reference>
<protein>
    <recommendedName>
        <fullName evidence="8 9">Cell division protein FtsL</fullName>
    </recommendedName>
</protein>
<evidence type="ECO:0000256" key="8">
    <source>
        <dbReference type="HAMAP-Rule" id="MF_00910"/>
    </source>
</evidence>
<dbReference type="InterPro" id="IPR011922">
    <property type="entry name" value="Cell_div_FtsL"/>
</dbReference>
<dbReference type="AlphaFoldDB" id="A0A8D5G4N5"/>
<dbReference type="EMBL" id="AP024110">
    <property type="protein sequence ID" value="BCM25898.1"/>
    <property type="molecule type" value="Genomic_DNA"/>
</dbReference>
<evidence type="ECO:0000256" key="4">
    <source>
        <dbReference type="ARBA" id="ARBA00022692"/>
    </source>
</evidence>
<dbReference type="GO" id="GO:0005886">
    <property type="term" value="C:plasma membrane"/>
    <property type="evidence" value="ECO:0007669"/>
    <property type="project" value="UniProtKB-SubCell"/>
</dbReference>
<gene>
    <name evidence="8" type="primary">ftsL</name>
    <name evidence="10" type="ORF">ZMTM_21570</name>
</gene>
<accession>A0A8D5G4N5</accession>
<keyword evidence="6 8" id="KW-0472">Membrane</keyword>
<name>A0A8D5G4N5_9PROT</name>
<keyword evidence="4 8" id="KW-0812">Transmembrane</keyword>
<dbReference type="RefSeq" id="WP_221763942.1">
    <property type="nucleotide sequence ID" value="NZ_AP024110.1"/>
</dbReference>
<organism evidence="10 11">
    <name type="scientific">Methyloradius palustris</name>
    <dbReference type="NCBI Taxonomy" id="2778876"/>
    <lineage>
        <taxon>Bacteria</taxon>
        <taxon>Pseudomonadati</taxon>
        <taxon>Pseudomonadota</taxon>
        <taxon>Betaproteobacteria</taxon>
        <taxon>Nitrosomonadales</taxon>
        <taxon>Methylophilaceae</taxon>
        <taxon>Methyloradius</taxon>
    </lineage>
</organism>
<evidence type="ECO:0000256" key="1">
    <source>
        <dbReference type="ARBA" id="ARBA00004401"/>
    </source>
</evidence>
<evidence type="ECO:0000256" key="2">
    <source>
        <dbReference type="ARBA" id="ARBA00022475"/>
    </source>
</evidence>
<sequence>MTRLNLILFALLILTALGTISAQHKSRKLYIELQQHEDAAKQYDVEWGQLQLEQSTWAMHARIEDIATQQLHMQVPDAKRIQVLVQNAPQNITAKPANNSEVKP</sequence>
<comment type="subcellular location">
    <subcellularLocation>
        <location evidence="8">Cell inner membrane</location>
        <topology evidence="8">Single-pass type II membrane protein</topology>
    </subcellularLocation>
    <subcellularLocation>
        <location evidence="1">Cell membrane</location>
        <topology evidence="1">Single-pass type II membrane protein</topology>
    </subcellularLocation>
    <text evidence="8">Localizes to the division septum where it forms a ring structure.</text>
</comment>
<dbReference type="Proteomes" id="UP000826722">
    <property type="component" value="Chromosome"/>
</dbReference>
<dbReference type="PANTHER" id="PTHR37479:SF1">
    <property type="entry name" value="CELL DIVISION PROTEIN FTSL"/>
    <property type="match status" value="1"/>
</dbReference>
<comment type="subunit">
    <text evidence="8">Part of a complex composed of FtsB, FtsL and FtsQ.</text>
</comment>
<keyword evidence="11" id="KW-1185">Reference proteome</keyword>
<evidence type="ECO:0000313" key="11">
    <source>
        <dbReference type="Proteomes" id="UP000826722"/>
    </source>
</evidence>
<evidence type="ECO:0000256" key="5">
    <source>
        <dbReference type="ARBA" id="ARBA00022989"/>
    </source>
</evidence>
<dbReference type="GO" id="GO:0043093">
    <property type="term" value="P:FtsZ-dependent cytokinesis"/>
    <property type="evidence" value="ECO:0007669"/>
    <property type="project" value="UniProtKB-UniRule"/>
</dbReference>
<keyword evidence="8" id="KW-0997">Cell inner membrane</keyword>
<evidence type="ECO:0000256" key="6">
    <source>
        <dbReference type="ARBA" id="ARBA00023136"/>
    </source>
</evidence>
<dbReference type="NCBIfam" id="TIGR02209">
    <property type="entry name" value="ftsL_broad"/>
    <property type="match status" value="1"/>
</dbReference>
<dbReference type="Pfam" id="PF04999">
    <property type="entry name" value="FtsL"/>
    <property type="match status" value="1"/>
</dbReference>
<keyword evidence="3 8" id="KW-0132">Cell division</keyword>
<dbReference type="GO" id="GO:0032153">
    <property type="term" value="C:cell division site"/>
    <property type="evidence" value="ECO:0007669"/>
    <property type="project" value="UniProtKB-UniRule"/>
</dbReference>
<dbReference type="HAMAP" id="MF_00910">
    <property type="entry name" value="FtsL"/>
    <property type="match status" value="1"/>
</dbReference>
<keyword evidence="2 8" id="KW-1003">Cell membrane</keyword>
<keyword evidence="7 8" id="KW-0131">Cell cycle</keyword>
<comment type="similarity">
    <text evidence="8">Belongs to the FtsL family.</text>
</comment>
<dbReference type="KEGG" id="mpau:ZMTM_21570"/>
<proteinExistence type="inferred from homology"/>
<evidence type="ECO:0000256" key="9">
    <source>
        <dbReference type="NCBIfam" id="TIGR02209"/>
    </source>
</evidence>
<keyword evidence="5 8" id="KW-1133">Transmembrane helix</keyword>
<comment type="function">
    <text evidence="8">Essential cell division protein. May link together the upstream cell division proteins, which are predominantly cytoplasmic, with the downstream cell division proteins, which are predominantly periplasmic.</text>
</comment>